<sequence length="153" mass="17499">MPDHRGSRARRTPGFRHRGDEEMMRRPAARRTARRTSRRVTRRQFRRTALAGGMVALAVGGTAAAFKVRQQDVDRIEVYTGNKIDELSEDEFNLAMDDLGIKEQELTEQDIRTIEKAPPESYLDELERLAALKEKGVITAEEFETKKKELLGL</sequence>
<dbReference type="Proteomes" id="UP001042704">
    <property type="component" value="Chromosome"/>
</dbReference>
<dbReference type="KEGG" id="maqe:RJ40_01375"/>
<accession>A0A8A3S280</accession>
<feature type="region of interest" description="Disordered" evidence="1">
    <location>
        <begin position="1"/>
        <end position="40"/>
    </location>
</feature>
<keyword evidence="4" id="KW-1185">Reference proteome</keyword>
<dbReference type="InterPro" id="IPR018649">
    <property type="entry name" value="SHOCT"/>
</dbReference>
<reference evidence="3" key="1">
    <citation type="journal article" date="2001" name="Int. J. Syst. Evol. Microbiol.">
        <title>Methanofollis aquaemaris sp. nov., a methanogen isolated from an aquaculture fish pond.</title>
        <authorList>
            <person name="Lai M.C."/>
            <person name="Chen S.C."/>
        </authorList>
    </citation>
    <scope>NUCLEOTIDE SEQUENCE</scope>
    <source>
        <strain evidence="3">N2F9704</strain>
    </source>
</reference>
<reference evidence="3" key="2">
    <citation type="submission" date="2019-02" db="EMBL/GenBank/DDBJ databases">
        <authorList>
            <person name="Chen S.-C."/>
            <person name="Chien H.-H."/>
            <person name="Lai M.-C."/>
        </authorList>
    </citation>
    <scope>NUCLEOTIDE SEQUENCE</scope>
    <source>
        <strain evidence="3">N2F9704</strain>
    </source>
</reference>
<feature type="compositionally biased region" description="Basic residues" evidence="1">
    <location>
        <begin position="7"/>
        <end position="16"/>
    </location>
</feature>
<gene>
    <name evidence="3" type="ORF">RJ40_01375</name>
</gene>
<evidence type="ECO:0000259" key="2">
    <source>
        <dbReference type="Pfam" id="PF09851"/>
    </source>
</evidence>
<evidence type="ECO:0000313" key="3">
    <source>
        <dbReference type="EMBL" id="QSZ66242.1"/>
    </source>
</evidence>
<organism evidence="3 4">
    <name type="scientific">Methanofollis aquaemaris</name>
    <dbReference type="NCBI Taxonomy" id="126734"/>
    <lineage>
        <taxon>Archaea</taxon>
        <taxon>Methanobacteriati</taxon>
        <taxon>Methanobacteriota</taxon>
        <taxon>Stenosarchaea group</taxon>
        <taxon>Methanomicrobia</taxon>
        <taxon>Methanomicrobiales</taxon>
        <taxon>Methanomicrobiaceae</taxon>
        <taxon>Methanofollis</taxon>
    </lineage>
</organism>
<dbReference type="InterPro" id="IPR006311">
    <property type="entry name" value="TAT_signal"/>
</dbReference>
<dbReference type="Pfam" id="PF09851">
    <property type="entry name" value="SHOCT"/>
    <property type="match status" value="1"/>
</dbReference>
<protein>
    <submittedName>
        <fullName evidence="3">SHOCT domain-containing protein</fullName>
    </submittedName>
</protein>
<name>A0A8A3S280_9EURY</name>
<feature type="compositionally biased region" description="Basic residues" evidence="1">
    <location>
        <begin position="27"/>
        <end position="40"/>
    </location>
</feature>
<dbReference type="AlphaFoldDB" id="A0A8A3S280"/>
<evidence type="ECO:0000313" key="4">
    <source>
        <dbReference type="Proteomes" id="UP001042704"/>
    </source>
</evidence>
<dbReference type="PROSITE" id="PS51318">
    <property type="entry name" value="TAT"/>
    <property type="match status" value="1"/>
</dbReference>
<evidence type="ECO:0000256" key="1">
    <source>
        <dbReference type="SAM" id="MobiDB-lite"/>
    </source>
</evidence>
<dbReference type="EMBL" id="CP036172">
    <property type="protein sequence ID" value="QSZ66242.1"/>
    <property type="molecule type" value="Genomic_DNA"/>
</dbReference>
<feature type="domain" description="SHOCT" evidence="2">
    <location>
        <begin position="124"/>
        <end position="151"/>
    </location>
</feature>
<proteinExistence type="predicted"/>